<dbReference type="RefSeq" id="WP_195133882.1">
    <property type="nucleotide sequence ID" value="NZ_JADLQX010000052.1"/>
</dbReference>
<evidence type="ECO:0000259" key="3">
    <source>
        <dbReference type="Pfam" id="PF26527"/>
    </source>
</evidence>
<name>A0ABS0D1L5_9NOCA</name>
<sequence length="274" mass="28981">MNANTDRPVPASGRWTPVLSPLNIPEPEQDPEPEQPGPDTPVDEGTTDAKPAPHRPRHLVLGISAAVGALSLGALAVGLSSLGSTQTAPPPLPSAAPPVVTTTASFLAGGLCPNTVDGKVYRGNGPGGTVGAVPVIFAFQRAYYGARSGEQVRALVLPESPVSSAETIQQGINTIPASTAYCLTITEHQPTHFLVEVFERRPSGETKTYRQNVTTIDRDGRTFIDTVSGRRDHADREHLRPTVVGIDHTIVPLLAAPVEYLVSVVVTIEFRAIL</sequence>
<evidence type="ECO:0000313" key="4">
    <source>
        <dbReference type="EMBL" id="MBF6302700.1"/>
    </source>
</evidence>
<feature type="region of interest" description="Disordered" evidence="1">
    <location>
        <begin position="1"/>
        <end position="55"/>
    </location>
</feature>
<dbReference type="EMBL" id="JADLQX010000052">
    <property type="protein sequence ID" value="MBF6302700.1"/>
    <property type="molecule type" value="Genomic_DNA"/>
</dbReference>
<reference evidence="4 5" key="1">
    <citation type="submission" date="2020-10" db="EMBL/GenBank/DDBJ databases">
        <title>Identification of Nocardia species via Next-generation sequencing and recognition of intraspecies genetic diversity.</title>
        <authorList>
            <person name="Li P."/>
            <person name="Li P."/>
            <person name="Lu B."/>
        </authorList>
    </citation>
    <scope>NUCLEOTIDE SEQUENCE [LARGE SCALE GENOMIC DNA]</scope>
    <source>
        <strain evidence="4 5">BJ06-0157</strain>
    </source>
</reference>
<dbReference type="InterPro" id="IPR058489">
    <property type="entry name" value="DUF8176"/>
</dbReference>
<keyword evidence="5" id="KW-1185">Reference proteome</keyword>
<dbReference type="Proteomes" id="UP000702209">
    <property type="component" value="Unassembled WGS sequence"/>
</dbReference>
<keyword evidence="2" id="KW-0812">Transmembrane</keyword>
<protein>
    <recommendedName>
        <fullName evidence="3">DUF8176 domain-containing protein</fullName>
    </recommendedName>
</protein>
<comment type="caution">
    <text evidence="4">The sequence shown here is derived from an EMBL/GenBank/DDBJ whole genome shotgun (WGS) entry which is preliminary data.</text>
</comment>
<feature type="transmembrane region" description="Helical" evidence="2">
    <location>
        <begin position="59"/>
        <end position="82"/>
    </location>
</feature>
<keyword evidence="2" id="KW-1133">Transmembrane helix</keyword>
<evidence type="ECO:0000313" key="5">
    <source>
        <dbReference type="Proteomes" id="UP000702209"/>
    </source>
</evidence>
<dbReference type="Pfam" id="PF26527">
    <property type="entry name" value="DUF8176"/>
    <property type="match status" value="1"/>
</dbReference>
<proteinExistence type="predicted"/>
<feature type="domain" description="DUF8176" evidence="3">
    <location>
        <begin position="112"/>
        <end position="227"/>
    </location>
</feature>
<evidence type="ECO:0000256" key="2">
    <source>
        <dbReference type="SAM" id="Phobius"/>
    </source>
</evidence>
<evidence type="ECO:0000256" key="1">
    <source>
        <dbReference type="SAM" id="MobiDB-lite"/>
    </source>
</evidence>
<gene>
    <name evidence="4" type="ORF">IU459_34985</name>
</gene>
<accession>A0ABS0D1L5</accession>
<organism evidence="4 5">
    <name type="scientific">Nocardia amamiensis</name>
    <dbReference type="NCBI Taxonomy" id="404578"/>
    <lineage>
        <taxon>Bacteria</taxon>
        <taxon>Bacillati</taxon>
        <taxon>Actinomycetota</taxon>
        <taxon>Actinomycetes</taxon>
        <taxon>Mycobacteriales</taxon>
        <taxon>Nocardiaceae</taxon>
        <taxon>Nocardia</taxon>
    </lineage>
</organism>
<keyword evidence="2" id="KW-0472">Membrane</keyword>